<evidence type="ECO:0000313" key="1">
    <source>
        <dbReference type="EMBL" id="RAU82670.1"/>
    </source>
</evidence>
<reference evidence="1 2" key="1">
    <citation type="submission" date="2018-06" db="EMBL/GenBank/DDBJ databases">
        <authorList>
            <person name="Liu Z.-W."/>
        </authorList>
    </citation>
    <scope>NUCLEOTIDE SEQUENCE [LARGE SCALE GENOMIC DNA]</scope>
    <source>
        <strain evidence="1 2">2b14</strain>
    </source>
</reference>
<gene>
    <name evidence="1" type="ORF">DP923_12210</name>
</gene>
<name>A0A364REA1_9BACT</name>
<dbReference type="OrthoDB" id="852355at2"/>
<accession>A0A364REA1</accession>
<organism evidence="1 2">
    <name type="scientific">Pontibacter arcticus</name>
    <dbReference type="NCBI Taxonomy" id="2080288"/>
    <lineage>
        <taxon>Bacteria</taxon>
        <taxon>Pseudomonadati</taxon>
        <taxon>Bacteroidota</taxon>
        <taxon>Cytophagia</taxon>
        <taxon>Cytophagales</taxon>
        <taxon>Hymenobacteraceae</taxon>
        <taxon>Pontibacter</taxon>
    </lineage>
</organism>
<proteinExistence type="predicted"/>
<sequence length="149" mass="17438">METRNTRDKQSIQHLINQILPALAQTVHQHIQPVIPMFENFVLEQVVDTWTKDPASDLDDEISIEKGNVQQVGLRLKLESFNKPGAEPFDVTKNMLFKLEYSSYTVGPDKNSPWLEKVYQQRWEKYEYEEIAEQWTEELIDSISAQLVK</sequence>
<dbReference type="EMBL" id="QMDV01000003">
    <property type="protein sequence ID" value="RAU82670.1"/>
    <property type="molecule type" value="Genomic_DNA"/>
</dbReference>
<dbReference type="Proteomes" id="UP000251692">
    <property type="component" value="Unassembled WGS sequence"/>
</dbReference>
<evidence type="ECO:0000313" key="2">
    <source>
        <dbReference type="Proteomes" id="UP000251692"/>
    </source>
</evidence>
<keyword evidence="2" id="KW-1185">Reference proteome</keyword>
<comment type="caution">
    <text evidence="1">The sequence shown here is derived from an EMBL/GenBank/DDBJ whole genome shotgun (WGS) entry which is preliminary data.</text>
</comment>
<dbReference type="AlphaFoldDB" id="A0A364REA1"/>
<protein>
    <submittedName>
        <fullName evidence="1">Uncharacterized protein</fullName>
    </submittedName>
</protein>
<reference evidence="1 2" key="2">
    <citation type="submission" date="2018-07" db="EMBL/GenBank/DDBJ databases">
        <title>Pontibacter sp. 2b14 genomic sequence and assembly.</title>
        <authorList>
            <person name="Du Z.-J."/>
        </authorList>
    </citation>
    <scope>NUCLEOTIDE SEQUENCE [LARGE SCALE GENOMIC DNA]</scope>
    <source>
        <strain evidence="1 2">2b14</strain>
    </source>
</reference>